<organism evidence="6 7">
    <name type="scientific">Parablautia muri</name>
    <dbReference type="NCBI Taxonomy" id="2320879"/>
    <lineage>
        <taxon>Bacteria</taxon>
        <taxon>Bacillati</taxon>
        <taxon>Bacillota</taxon>
        <taxon>Clostridia</taxon>
        <taxon>Lachnospirales</taxon>
        <taxon>Lachnospiraceae</taxon>
        <taxon>Parablautia</taxon>
    </lineage>
</organism>
<dbReference type="RefSeq" id="WP_160560078.1">
    <property type="nucleotide sequence ID" value="NZ_QZDT01000014.1"/>
</dbReference>
<dbReference type="Gene3D" id="3.40.50.300">
    <property type="entry name" value="P-loop containing nucleotide triphosphate hydrolases"/>
    <property type="match status" value="1"/>
</dbReference>
<dbReference type="Proteomes" id="UP001154420">
    <property type="component" value="Unassembled WGS sequence"/>
</dbReference>
<keyword evidence="3" id="KW-0547">Nucleotide-binding</keyword>
<evidence type="ECO:0000256" key="3">
    <source>
        <dbReference type="ARBA" id="ARBA00022741"/>
    </source>
</evidence>
<dbReference type="EMBL" id="QZDT01000014">
    <property type="protein sequence ID" value="NBJ93000.1"/>
    <property type="molecule type" value="Genomic_DNA"/>
</dbReference>
<dbReference type="PROSITE" id="PS00211">
    <property type="entry name" value="ABC_TRANSPORTER_1"/>
    <property type="match status" value="1"/>
</dbReference>
<reference evidence="6" key="1">
    <citation type="submission" date="2018-09" db="EMBL/GenBank/DDBJ databases">
        <title>Murine metabolic-syndrome-specific gut microbial biobank.</title>
        <authorList>
            <person name="Liu C."/>
        </authorList>
    </citation>
    <scope>NUCLEOTIDE SEQUENCE</scope>
    <source>
        <strain evidence="6">D42-62</strain>
    </source>
</reference>
<dbReference type="AlphaFoldDB" id="A0A9X5BFJ5"/>
<keyword evidence="2" id="KW-0813">Transport</keyword>
<dbReference type="OrthoDB" id="9809205at2"/>
<dbReference type="InterPro" id="IPR017871">
    <property type="entry name" value="ABC_transporter-like_CS"/>
</dbReference>
<name>A0A9X5BFJ5_9FIRM</name>
<evidence type="ECO:0000256" key="4">
    <source>
        <dbReference type="ARBA" id="ARBA00022840"/>
    </source>
</evidence>
<keyword evidence="4 6" id="KW-0067">ATP-binding</keyword>
<protein>
    <submittedName>
        <fullName evidence="6">ATP-binding cassette domain-containing protein</fullName>
    </submittedName>
</protein>
<evidence type="ECO:0000313" key="7">
    <source>
        <dbReference type="Proteomes" id="UP001154420"/>
    </source>
</evidence>
<evidence type="ECO:0000313" key="6">
    <source>
        <dbReference type="EMBL" id="NBJ93000.1"/>
    </source>
</evidence>
<sequence length="214" mass="23712">MTEIISIENLTKRFGDVTALENVNLNMEKGKIYGIVGRNGSGKTVLFKLITGYLKPTAGRVVVSGKEIGKDTDFAGNIGIIIENPGFLKGYTGFKNLAYLAGIRNIIGKKEIRESMEKVGLDPDSRKKVGKYSLGMKQRLGIAQAIMENPEILILDEPMNSLDNQGVEEVRGILMGLRDEGKTIILASHNKEDIEILCDKVYEINRGRLELYHL</sequence>
<dbReference type="InterPro" id="IPR003439">
    <property type="entry name" value="ABC_transporter-like_ATP-bd"/>
</dbReference>
<dbReference type="Pfam" id="PF00005">
    <property type="entry name" value="ABC_tran"/>
    <property type="match status" value="1"/>
</dbReference>
<evidence type="ECO:0000259" key="5">
    <source>
        <dbReference type="PROSITE" id="PS50893"/>
    </source>
</evidence>
<proteinExistence type="inferred from homology"/>
<keyword evidence="7" id="KW-1185">Reference proteome</keyword>
<dbReference type="GO" id="GO:0005524">
    <property type="term" value="F:ATP binding"/>
    <property type="evidence" value="ECO:0007669"/>
    <property type="project" value="UniProtKB-KW"/>
</dbReference>
<dbReference type="SMART" id="SM00382">
    <property type="entry name" value="AAA"/>
    <property type="match status" value="1"/>
</dbReference>
<gene>
    <name evidence="6" type="ORF">D5281_10425</name>
</gene>
<dbReference type="InterPro" id="IPR003593">
    <property type="entry name" value="AAA+_ATPase"/>
</dbReference>
<evidence type="ECO:0000256" key="1">
    <source>
        <dbReference type="ARBA" id="ARBA00005417"/>
    </source>
</evidence>
<dbReference type="SUPFAM" id="SSF52540">
    <property type="entry name" value="P-loop containing nucleoside triphosphate hydrolases"/>
    <property type="match status" value="1"/>
</dbReference>
<dbReference type="PANTHER" id="PTHR43335">
    <property type="entry name" value="ABC TRANSPORTER, ATP-BINDING PROTEIN"/>
    <property type="match status" value="1"/>
</dbReference>
<evidence type="ECO:0000256" key="2">
    <source>
        <dbReference type="ARBA" id="ARBA00022448"/>
    </source>
</evidence>
<comment type="caution">
    <text evidence="6">The sequence shown here is derived from an EMBL/GenBank/DDBJ whole genome shotgun (WGS) entry which is preliminary data.</text>
</comment>
<dbReference type="InterPro" id="IPR027417">
    <property type="entry name" value="P-loop_NTPase"/>
</dbReference>
<comment type="similarity">
    <text evidence="1">Belongs to the ABC transporter superfamily.</text>
</comment>
<dbReference type="GO" id="GO:0016887">
    <property type="term" value="F:ATP hydrolysis activity"/>
    <property type="evidence" value="ECO:0007669"/>
    <property type="project" value="InterPro"/>
</dbReference>
<feature type="domain" description="ABC transporter" evidence="5">
    <location>
        <begin position="5"/>
        <end position="214"/>
    </location>
</feature>
<accession>A0A9X5BFJ5</accession>
<dbReference type="PROSITE" id="PS50893">
    <property type="entry name" value="ABC_TRANSPORTER_2"/>
    <property type="match status" value="1"/>
</dbReference>